<comment type="caution">
    <text evidence="1">The sequence shown here is derived from an EMBL/GenBank/DDBJ whole genome shotgun (WGS) entry which is preliminary data.</text>
</comment>
<evidence type="ECO:0000313" key="2">
    <source>
        <dbReference type="Proteomes" id="UP001177023"/>
    </source>
</evidence>
<accession>A0AA36G2J7</accession>
<evidence type="ECO:0000313" key="1">
    <source>
        <dbReference type="EMBL" id="CAJ0570822.1"/>
    </source>
</evidence>
<reference evidence="1" key="1">
    <citation type="submission" date="2023-06" db="EMBL/GenBank/DDBJ databases">
        <authorList>
            <person name="Delattre M."/>
        </authorList>
    </citation>
    <scope>NUCLEOTIDE SEQUENCE</scope>
    <source>
        <strain evidence="1">AF72</strain>
    </source>
</reference>
<proteinExistence type="predicted"/>
<sequence length="446" mass="50599">MSLLLNLVLSSGTGRLCLTQHLRHAAQLLLAVRRAFVDDDTVKHPGLSPASRRRHECRWLATGSVRCTSRTGHCGLLFDQGTTTTFCLRSSPTFHTLFAGLSILAEHQLDVDLDSLFAHRWPAILVANRMVEGAMSVLRLPVFPNPRLDPLLRFYRATFAGIPHSNIMRFPIHSLLPPQAREFLAHNETNLFYRLRSVDIHEHQMTVRAIVDNFFWTDESDPFATSNTSQFEMELKGDDRVTIWLEDTVLNELINQGLLVEWSFEWMSEKIPVTSPMIPADSRDFLQTLCTECYFLLNVSASGIPQIQATNESLAPRGSRTDRINLRVVNPDRNVTSVFVSFVLKIQAQLQPTLFNFLDLMRGMILDMLWPELKHAIEEVSYGKGLRVSQHCGWDPARSEIDIAEGAFSITTRLALNDLDLERCEREMKSAIPNTSKLFQKLNPTA</sequence>
<organism evidence="1 2">
    <name type="scientific">Mesorhabditis spiculigera</name>
    <dbReference type="NCBI Taxonomy" id="96644"/>
    <lineage>
        <taxon>Eukaryota</taxon>
        <taxon>Metazoa</taxon>
        <taxon>Ecdysozoa</taxon>
        <taxon>Nematoda</taxon>
        <taxon>Chromadorea</taxon>
        <taxon>Rhabditida</taxon>
        <taxon>Rhabditina</taxon>
        <taxon>Rhabditomorpha</taxon>
        <taxon>Rhabditoidea</taxon>
        <taxon>Rhabditidae</taxon>
        <taxon>Mesorhabditinae</taxon>
        <taxon>Mesorhabditis</taxon>
    </lineage>
</organism>
<gene>
    <name evidence="1" type="ORF">MSPICULIGERA_LOCUS9256</name>
</gene>
<keyword evidence="2" id="KW-1185">Reference proteome</keyword>
<protein>
    <submittedName>
        <fullName evidence="1">Uncharacterized protein</fullName>
    </submittedName>
</protein>
<dbReference type="Proteomes" id="UP001177023">
    <property type="component" value="Unassembled WGS sequence"/>
</dbReference>
<dbReference type="EMBL" id="CATQJA010002485">
    <property type="protein sequence ID" value="CAJ0570822.1"/>
    <property type="molecule type" value="Genomic_DNA"/>
</dbReference>
<name>A0AA36G2J7_9BILA</name>
<feature type="non-terminal residue" evidence="1">
    <location>
        <position position="446"/>
    </location>
</feature>
<dbReference type="AlphaFoldDB" id="A0AA36G2J7"/>